<dbReference type="Proteomes" id="UP000231564">
    <property type="component" value="Chromosome MARIT"/>
</dbReference>
<feature type="binding site" evidence="7">
    <location>
        <position position="165"/>
    </location>
    <ligand>
        <name>S-adenosyl-L-methionine</name>
        <dbReference type="ChEBI" id="CHEBI:59789"/>
    </ligand>
</feature>
<dbReference type="GeneID" id="47722880"/>
<name>A0A2H1E8T3_9FLAO</name>
<evidence type="ECO:0000256" key="6">
    <source>
        <dbReference type="ARBA" id="ARBA00022884"/>
    </source>
</evidence>
<dbReference type="PANTHER" id="PTHR43453">
    <property type="entry name" value="RRNA METHYLASE-LIKE"/>
    <property type="match status" value="1"/>
</dbReference>
<keyword evidence="10" id="KW-1185">Reference proteome</keyword>
<dbReference type="Gene3D" id="3.40.1280.10">
    <property type="match status" value="1"/>
</dbReference>
<evidence type="ECO:0000259" key="8">
    <source>
        <dbReference type="Pfam" id="PF00588"/>
    </source>
</evidence>
<dbReference type="OrthoDB" id="9785673at2"/>
<dbReference type="GO" id="GO:0002938">
    <property type="term" value="P:tRNA guanine ribose methylation"/>
    <property type="evidence" value="ECO:0007669"/>
    <property type="project" value="UniProtKB-UniRule"/>
</dbReference>
<feature type="domain" description="tRNA/rRNA methyltransferase SpoU type" evidence="8">
    <location>
        <begin position="33"/>
        <end position="175"/>
    </location>
</feature>
<evidence type="ECO:0000256" key="7">
    <source>
        <dbReference type="HAMAP-Rule" id="MF_02060"/>
    </source>
</evidence>
<protein>
    <recommendedName>
        <fullName evidence="7">tRNA (guanosine(18)-2'-O)-methyltransferase</fullName>
        <ecNumber evidence="7">2.1.1.34</ecNumber>
    </recommendedName>
    <alternativeName>
        <fullName evidence="7">tRNA [Gm18] methyltransferase</fullName>
    </alternativeName>
</protein>
<reference evidence="9 10" key="1">
    <citation type="submission" date="2016-11" db="EMBL/GenBank/DDBJ databases">
        <authorList>
            <person name="Jaros S."/>
            <person name="Januszkiewicz K."/>
            <person name="Wedrychowicz H."/>
        </authorList>
    </citation>
    <scope>NUCLEOTIDE SEQUENCE [LARGE SCALE GENOMIC DNA]</scope>
    <source>
        <strain evidence="9">NCIMB 2154T</strain>
    </source>
</reference>
<dbReference type="InterPro" id="IPR033671">
    <property type="entry name" value="TrmH"/>
</dbReference>
<dbReference type="EC" id="2.1.1.34" evidence="7"/>
<keyword evidence="1 7" id="KW-0820">tRNA-binding</keyword>
<dbReference type="AlphaFoldDB" id="A0A2H1E8T3"/>
<dbReference type="SUPFAM" id="SSF75217">
    <property type="entry name" value="alpha/beta knot"/>
    <property type="match status" value="1"/>
</dbReference>
<dbReference type="STRING" id="1349785.GCA_000509405_00468"/>
<dbReference type="KEGG" id="tmar:MARIT_1342"/>
<comment type="function">
    <text evidence="7">Catalyzes the 2'-O methylation of guanosine at position 18 in tRNA.</text>
</comment>
<evidence type="ECO:0000256" key="3">
    <source>
        <dbReference type="ARBA" id="ARBA00022679"/>
    </source>
</evidence>
<dbReference type="InterPro" id="IPR029028">
    <property type="entry name" value="Alpha/beta_knot_MTases"/>
</dbReference>
<keyword evidence="3 7" id="KW-0808">Transferase</keyword>
<dbReference type="InterPro" id="IPR029026">
    <property type="entry name" value="tRNA_m1G_MTases_N"/>
</dbReference>
<proteinExistence type="inferred from homology"/>
<dbReference type="Pfam" id="PF00588">
    <property type="entry name" value="SpoU_methylase"/>
    <property type="match status" value="1"/>
</dbReference>
<evidence type="ECO:0000256" key="2">
    <source>
        <dbReference type="ARBA" id="ARBA00022603"/>
    </source>
</evidence>
<accession>A0A2H1E8T3</accession>
<dbReference type="CDD" id="cd18092">
    <property type="entry name" value="SpoU-like_TrmH"/>
    <property type="match status" value="1"/>
</dbReference>
<evidence type="ECO:0000256" key="4">
    <source>
        <dbReference type="ARBA" id="ARBA00022691"/>
    </source>
</evidence>
<feature type="binding site" evidence="7">
    <location>
        <position position="113"/>
    </location>
    <ligand>
        <name>S-adenosyl-L-methionine</name>
        <dbReference type="ChEBI" id="CHEBI:59789"/>
    </ligand>
</feature>
<keyword evidence="2 7" id="KW-0489">Methyltransferase</keyword>
<evidence type="ECO:0000256" key="1">
    <source>
        <dbReference type="ARBA" id="ARBA00022555"/>
    </source>
</evidence>
<organism evidence="9 10">
    <name type="scientific">Tenacibaculum maritimum NCIMB 2154</name>
    <dbReference type="NCBI Taxonomy" id="1349785"/>
    <lineage>
        <taxon>Bacteria</taxon>
        <taxon>Pseudomonadati</taxon>
        <taxon>Bacteroidota</taxon>
        <taxon>Flavobacteriia</taxon>
        <taxon>Flavobacteriales</taxon>
        <taxon>Flavobacteriaceae</taxon>
        <taxon>Tenacibaculum</taxon>
    </lineage>
</organism>
<comment type="caution">
    <text evidence="7">Lacks conserved residue(s) required for the propagation of feature annotation.</text>
</comment>
<dbReference type="InterPro" id="IPR001537">
    <property type="entry name" value="SpoU_MeTrfase"/>
</dbReference>
<comment type="catalytic activity">
    <reaction evidence="7">
        <text>guanosine(18) in tRNA + S-adenosyl-L-methionine = 2'-O-methylguanosine(18) in tRNA + S-adenosyl-L-homocysteine + H(+)</text>
        <dbReference type="Rhea" id="RHEA:20077"/>
        <dbReference type="Rhea" id="RHEA-COMP:10190"/>
        <dbReference type="Rhea" id="RHEA-COMP:10192"/>
        <dbReference type="ChEBI" id="CHEBI:15378"/>
        <dbReference type="ChEBI" id="CHEBI:57856"/>
        <dbReference type="ChEBI" id="CHEBI:59789"/>
        <dbReference type="ChEBI" id="CHEBI:74269"/>
        <dbReference type="ChEBI" id="CHEBI:74445"/>
        <dbReference type="EC" id="2.1.1.34"/>
    </reaction>
</comment>
<dbReference type="GO" id="GO:0000049">
    <property type="term" value="F:tRNA binding"/>
    <property type="evidence" value="ECO:0007669"/>
    <property type="project" value="UniProtKB-UniRule"/>
</dbReference>
<keyword evidence="5 7" id="KW-0819">tRNA processing</keyword>
<dbReference type="HAMAP" id="MF_02060">
    <property type="entry name" value="tRNA_methyltr_TrmH"/>
    <property type="match status" value="1"/>
</dbReference>
<keyword evidence="4 7" id="KW-0949">S-adenosyl-L-methionine</keyword>
<keyword evidence="6 7" id="KW-0694">RNA-binding</keyword>
<evidence type="ECO:0000256" key="5">
    <source>
        <dbReference type="ARBA" id="ARBA00022694"/>
    </source>
</evidence>
<evidence type="ECO:0000313" key="10">
    <source>
        <dbReference type="Proteomes" id="UP000231564"/>
    </source>
</evidence>
<feature type="binding site" evidence="7">
    <location>
        <position position="156"/>
    </location>
    <ligand>
        <name>S-adenosyl-L-methionine</name>
        <dbReference type="ChEBI" id="CHEBI:59789"/>
    </ligand>
</feature>
<evidence type="ECO:0000313" key="9">
    <source>
        <dbReference type="EMBL" id="SFZ81914.1"/>
    </source>
</evidence>
<dbReference type="GO" id="GO:0141100">
    <property type="term" value="F:tRNA (guanine(18)-2'-O)-methyltransferase activity"/>
    <property type="evidence" value="ECO:0007669"/>
    <property type="project" value="UniProtKB-UniRule"/>
</dbReference>
<dbReference type="EMBL" id="LT634361">
    <property type="protein sequence ID" value="SFZ81914.1"/>
    <property type="molecule type" value="Genomic_DNA"/>
</dbReference>
<dbReference type="RefSeq" id="WP_100211086.1">
    <property type="nucleotide sequence ID" value="NZ_CP138495.1"/>
</dbReference>
<gene>
    <name evidence="7" type="primary">trmH</name>
    <name evidence="9" type="ORF">MARIT_1342</name>
</gene>
<sequence>MIDQALLKYLEGYLTDRRKTLFEEVLKERTRHFTVVLEDIYQAHNASAVVRSCDIFGIQDVYAIENMYVNKVSRHVAKGSQKWLDFHRFNRDTNNTKDCLNALRSNGYQIIGTTPHNDSCMLADFDITKKSAFVFGVEKEGISDYVKQEADGFLKIPMVGFTESLNISVAAAIILQDVTTRLKKSEVLWKLSEEEKEKIYFEWVQKTIKNVDKIKAHYYQNKEKKKA</sequence>
<dbReference type="PANTHER" id="PTHR43453:SF1">
    <property type="entry name" value="TRNA_RRNA METHYLTRANSFERASE SPOU TYPE DOMAIN-CONTAINING PROTEIN"/>
    <property type="match status" value="1"/>
</dbReference>
<comment type="similarity">
    <text evidence="7">Belongs to the class IV-like SAM-binding methyltransferase superfamily. RNA methyltransferase TrmH family.</text>
</comment>